<reference evidence="5 6" key="1">
    <citation type="submission" date="2016-12" db="EMBL/GenBank/DDBJ databases">
        <title>The new phylogeny of genus Mycobacterium.</title>
        <authorList>
            <person name="Tortoli E."/>
            <person name="Trovato A."/>
            <person name="Cirillo D.M."/>
        </authorList>
    </citation>
    <scope>NUCLEOTIDE SEQUENCE [LARGE SCALE GENOMIC DNA]</scope>
    <source>
        <strain evidence="5 6">DSM 44624</strain>
    </source>
</reference>
<sequence>MTELRFDGRTAIVTGAGGNPGIGRAHALLLAARGANVIVNNIDRAVAPGYPSTASAAAVAEEICALGGSAVADTNSVATVEGAASLIQTAIEAFGGVDILINNAGISIAASFEEITADDIRLHIETNLMGTIWTCRAAWPHMKGKGYGRIVNTSSGAFSGAPMLVAYSASKGGIFSFTRALAAEGEAYGIKVNTLNPGAFTRMVAAQQHESSPMYQLCKTSLPAELVAPVAAFLSHESCPVTGDTITGVGGLVNRVYIAETGGFAENPLTPETVAARWDEVIAGTPDDALPIAANDPREWELKQYVASEHR</sequence>
<protein>
    <submittedName>
        <fullName evidence="4">Short-chain dehydrogenase/reductase</fullName>
    </submittedName>
</protein>
<keyword evidence="2" id="KW-0560">Oxidoreductase</keyword>
<dbReference type="InterPro" id="IPR036291">
    <property type="entry name" value="NAD(P)-bd_dom_sf"/>
</dbReference>
<organism evidence="5 6">
    <name type="scientific">Mycobacterium branderi</name>
    <dbReference type="NCBI Taxonomy" id="43348"/>
    <lineage>
        <taxon>Bacteria</taxon>
        <taxon>Bacillati</taxon>
        <taxon>Actinomycetota</taxon>
        <taxon>Actinomycetes</taxon>
        <taxon>Mycobacteriales</taxon>
        <taxon>Mycobacteriaceae</taxon>
        <taxon>Mycobacterium</taxon>
    </lineage>
</organism>
<evidence type="ECO:0000256" key="3">
    <source>
        <dbReference type="RuleBase" id="RU000363"/>
    </source>
</evidence>
<name>A0A7I7WGA3_9MYCO</name>
<dbReference type="PRINTS" id="PR00080">
    <property type="entry name" value="SDRFAMILY"/>
</dbReference>
<dbReference type="GO" id="GO:0016491">
    <property type="term" value="F:oxidoreductase activity"/>
    <property type="evidence" value="ECO:0007669"/>
    <property type="project" value="UniProtKB-KW"/>
</dbReference>
<dbReference type="OrthoDB" id="9808187at2"/>
<dbReference type="Pfam" id="PF00106">
    <property type="entry name" value="adh_short"/>
    <property type="match status" value="1"/>
</dbReference>
<reference evidence="4" key="3">
    <citation type="submission" date="2020-02" db="EMBL/GenBank/DDBJ databases">
        <authorList>
            <person name="Matsumoto Y."/>
            <person name="Motooka D."/>
            <person name="Nakamura S."/>
        </authorList>
    </citation>
    <scope>NUCLEOTIDE SEQUENCE</scope>
    <source>
        <strain evidence="4">JCM 12687</strain>
        <plasmid evidence="4">pJCM12687</plasmid>
    </source>
</reference>
<evidence type="ECO:0000256" key="2">
    <source>
        <dbReference type="ARBA" id="ARBA00023002"/>
    </source>
</evidence>
<dbReference type="Gene3D" id="3.40.50.720">
    <property type="entry name" value="NAD(P)-binding Rossmann-like Domain"/>
    <property type="match status" value="1"/>
</dbReference>
<dbReference type="InterPro" id="IPR020904">
    <property type="entry name" value="Sc_DH/Rdtase_CS"/>
</dbReference>
<evidence type="ECO:0000313" key="6">
    <source>
        <dbReference type="Proteomes" id="UP000192441"/>
    </source>
</evidence>
<evidence type="ECO:0000313" key="5">
    <source>
        <dbReference type="EMBL" id="ORA40212.1"/>
    </source>
</evidence>
<evidence type="ECO:0000256" key="1">
    <source>
        <dbReference type="ARBA" id="ARBA00006484"/>
    </source>
</evidence>
<evidence type="ECO:0000313" key="4">
    <source>
        <dbReference type="EMBL" id="BBZ15503.1"/>
    </source>
</evidence>
<accession>A0A7I7WGA3</accession>
<dbReference type="EMBL" id="AP022607">
    <property type="protein sequence ID" value="BBZ15503.1"/>
    <property type="molecule type" value="Genomic_DNA"/>
</dbReference>
<comment type="similarity">
    <text evidence="1 3">Belongs to the short-chain dehydrogenases/reductases (SDR) family.</text>
</comment>
<dbReference type="Proteomes" id="UP000192441">
    <property type="component" value="Unassembled WGS sequence"/>
</dbReference>
<dbReference type="SUPFAM" id="SSF51735">
    <property type="entry name" value="NAD(P)-binding Rossmann-fold domains"/>
    <property type="match status" value="1"/>
</dbReference>
<dbReference type="PANTHER" id="PTHR45024:SF2">
    <property type="entry name" value="SCP2 DOMAIN-CONTAINING PROTEIN"/>
    <property type="match status" value="1"/>
</dbReference>
<proteinExistence type="inferred from homology"/>
<dbReference type="PRINTS" id="PR00081">
    <property type="entry name" value="GDHRDH"/>
</dbReference>
<keyword evidence="4" id="KW-0614">Plasmid</keyword>
<dbReference type="PROSITE" id="PS00061">
    <property type="entry name" value="ADH_SHORT"/>
    <property type="match status" value="1"/>
</dbReference>
<dbReference type="AlphaFoldDB" id="A0A7I7WGA3"/>
<dbReference type="PANTHER" id="PTHR45024">
    <property type="entry name" value="DEHYDROGENASES, SHORT CHAIN"/>
    <property type="match status" value="1"/>
</dbReference>
<dbReference type="Proteomes" id="UP000467379">
    <property type="component" value="Plasmid pJCM12687"/>
</dbReference>
<reference evidence="4 7" key="2">
    <citation type="journal article" date="2019" name="Emerg. Microbes Infect.">
        <title>Comprehensive subspecies identification of 175 nontuberculous mycobacteria species based on 7547 genomic profiles.</title>
        <authorList>
            <person name="Matsumoto Y."/>
            <person name="Kinjo T."/>
            <person name="Motooka D."/>
            <person name="Nabeya D."/>
            <person name="Jung N."/>
            <person name="Uechi K."/>
            <person name="Horii T."/>
            <person name="Iida T."/>
            <person name="Fujita J."/>
            <person name="Nakamura S."/>
        </authorList>
    </citation>
    <scope>NUCLEOTIDE SEQUENCE [LARGE SCALE GENOMIC DNA]</scope>
    <source>
        <strain evidence="4 7">JCM 12687</strain>
        <plasmid evidence="4">pJCM12687</plasmid>
    </source>
</reference>
<gene>
    <name evidence="5" type="ORF">BST20_06495</name>
    <name evidence="4" type="ORF">MBRA_56980</name>
</gene>
<geneLocation type="plasmid" evidence="4 7">
    <name>pJCM12687</name>
</geneLocation>
<dbReference type="RefSeq" id="WP_083130595.1">
    <property type="nucleotide sequence ID" value="NZ_AP022607.1"/>
</dbReference>
<dbReference type="InterPro" id="IPR002347">
    <property type="entry name" value="SDR_fam"/>
</dbReference>
<keyword evidence="7" id="KW-1185">Reference proteome</keyword>
<dbReference type="EMBL" id="MVHM01000002">
    <property type="protein sequence ID" value="ORA40212.1"/>
    <property type="molecule type" value="Genomic_DNA"/>
</dbReference>
<evidence type="ECO:0000313" key="7">
    <source>
        <dbReference type="Proteomes" id="UP000467379"/>
    </source>
</evidence>
<dbReference type="InterPro" id="IPR051687">
    <property type="entry name" value="Peroxisomal_Beta-Oxidation"/>
</dbReference>